<dbReference type="InterPro" id="IPR050659">
    <property type="entry name" value="Peptidase_M24B"/>
</dbReference>
<dbReference type="GO" id="GO:0102009">
    <property type="term" value="F:proline dipeptidase activity"/>
    <property type="evidence" value="ECO:0007669"/>
    <property type="project" value="UniProtKB-EC"/>
</dbReference>
<sequence length="391" mass="44604">MEITLFHDRMKSITNEKLELLLKFMETEKLDLIMITDSEQSRDLNFQYICGHPTDGILFITAGGETTLIPWDTALAKTEADVDRILDHTQYEYSTIKTSRDYFENILKKPNASIGVSRGMLYGEIIRFETMFPELKFTKEPSKISRLFEELRATKSNHEMDLLMEATKIAEDTLQDIIHFAKNATTESEQDLSFLVQTKMAKRGAEDLAFPSLVANTNRSHTLHCHPYATESQFALPGLALIDFGAKYKGYNSDITQSFTFGDINQEQQRMRDITQKAYDAAVETMEIGIPLWKINKASMDVLTEAGFSMPYALGHGLGLSEHDAPFISKKPTDDFQKKYWKEVLLEEGHVFTIEPGTYKEDFGGLRIENDFMVRNGKIIQLTHTGIYPIE</sequence>
<evidence type="ECO:0000259" key="1">
    <source>
        <dbReference type="Pfam" id="PF00557"/>
    </source>
</evidence>
<dbReference type="Gene3D" id="3.40.350.10">
    <property type="entry name" value="Creatinase/prolidase N-terminal domain"/>
    <property type="match status" value="1"/>
</dbReference>
<dbReference type="Gene3D" id="3.90.230.10">
    <property type="entry name" value="Creatinase/methionine aminopeptidase superfamily"/>
    <property type="match status" value="1"/>
</dbReference>
<dbReference type="InterPro" id="IPR000994">
    <property type="entry name" value="Pept_M24"/>
</dbReference>
<organism evidence="2 3">
    <name type="scientific">Candidatus Lokiarchaeum ossiferum</name>
    <dbReference type="NCBI Taxonomy" id="2951803"/>
    <lineage>
        <taxon>Archaea</taxon>
        <taxon>Promethearchaeati</taxon>
        <taxon>Promethearchaeota</taxon>
        <taxon>Promethearchaeia</taxon>
        <taxon>Promethearchaeales</taxon>
        <taxon>Promethearchaeaceae</taxon>
        <taxon>Candidatus Lokiarchaeum</taxon>
    </lineage>
</organism>
<dbReference type="SUPFAM" id="SSF55920">
    <property type="entry name" value="Creatinase/aminopeptidase"/>
    <property type="match status" value="1"/>
</dbReference>
<feature type="domain" description="Peptidase M24" evidence="1">
    <location>
        <begin position="163"/>
        <end position="375"/>
    </location>
</feature>
<dbReference type="EC" id="3.4.13.9" evidence="2"/>
<gene>
    <name evidence="2" type="ORF">NEF87_004723</name>
</gene>
<dbReference type="InterPro" id="IPR029149">
    <property type="entry name" value="Creatin/AminoP/Spt16_N"/>
</dbReference>
<protein>
    <submittedName>
        <fullName evidence="2">Xaa-Pro dipeptidase</fullName>
        <ecNumber evidence="2">3.4.13.9</ecNumber>
    </submittedName>
</protein>
<dbReference type="Pfam" id="PF00557">
    <property type="entry name" value="Peptidase_M24"/>
    <property type="match status" value="1"/>
</dbReference>
<keyword evidence="2" id="KW-0645">Protease</keyword>
<evidence type="ECO:0000313" key="2">
    <source>
        <dbReference type="EMBL" id="UYP48438.1"/>
    </source>
</evidence>
<evidence type="ECO:0000313" key="3">
    <source>
        <dbReference type="Proteomes" id="UP001208689"/>
    </source>
</evidence>
<keyword evidence="3" id="KW-1185">Reference proteome</keyword>
<accession>A0ABY6HYH3</accession>
<dbReference type="InterPro" id="IPR036005">
    <property type="entry name" value="Creatinase/aminopeptidase-like"/>
</dbReference>
<proteinExistence type="predicted"/>
<dbReference type="PANTHER" id="PTHR46112:SF2">
    <property type="entry name" value="XAA-PRO AMINOPEPTIDASE P-RELATED"/>
    <property type="match status" value="1"/>
</dbReference>
<dbReference type="PANTHER" id="PTHR46112">
    <property type="entry name" value="AMINOPEPTIDASE"/>
    <property type="match status" value="1"/>
</dbReference>
<reference evidence="2" key="1">
    <citation type="submission" date="2022-09" db="EMBL/GenBank/DDBJ databases">
        <title>Actin cytoskeleton and complex cell architecture in an #Asgard archaeon.</title>
        <authorList>
            <person name="Ponce Toledo R.I."/>
            <person name="Schleper C."/>
            <person name="Rodrigues Oliveira T."/>
            <person name="Wollweber F."/>
            <person name="Xu J."/>
            <person name="Rittmann S."/>
            <person name="Klingl A."/>
            <person name="Pilhofer M."/>
        </authorList>
    </citation>
    <scope>NUCLEOTIDE SEQUENCE</scope>
    <source>
        <strain evidence="2">B-35</strain>
    </source>
</reference>
<keyword evidence="2" id="KW-0224">Dipeptidase</keyword>
<keyword evidence="2" id="KW-0378">Hydrolase</keyword>
<dbReference type="EMBL" id="CP104013">
    <property type="protein sequence ID" value="UYP48438.1"/>
    <property type="molecule type" value="Genomic_DNA"/>
</dbReference>
<dbReference type="Proteomes" id="UP001208689">
    <property type="component" value="Chromosome"/>
</dbReference>
<name>A0ABY6HYH3_9ARCH</name>
<dbReference type="SUPFAM" id="SSF53092">
    <property type="entry name" value="Creatinase/prolidase N-terminal domain"/>
    <property type="match status" value="1"/>
</dbReference>